<evidence type="ECO:0000313" key="2">
    <source>
        <dbReference type="EMBL" id="KAF6174519.1"/>
    </source>
</evidence>
<reference evidence="2 3" key="1">
    <citation type="journal article" date="2020" name="IScience">
        <title>Genome Sequencing of the Endangered Kingdonia uniflora (Circaeasteraceae, Ranunculales) Reveals Potential Mechanisms of Evolutionary Specialization.</title>
        <authorList>
            <person name="Sun Y."/>
            <person name="Deng T."/>
            <person name="Zhang A."/>
            <person name="Moore M.J."/>
            <person name="Landis J.B."/>
            <person name="Lin N."/>
            <person name="Zhang H."/>
            <person name="Zhang X."/>
            <person name="Huang J."/>
            <person name="Zhang X."/>
            <person name="Sun H."/>
            <person name="Wang H."/>
        </authorList>
    </citation>
    <scope>NUCLEOTIDE SEQUENCE [LARGE SCALE GENOMIC DNA]</scope>
    <source>
        <strain evidence="2">TB1705</strain>
        <tissue evidence="2">Leaf</tissue>
    </source>
</reference>
<dbReference type="Proteomes" id="UP000541444">
    <property type="component" value="Unassembled WGS sequence"/>
</dbReference>
<gene>
    <name evidence="2" type="ORF">GIB67_004713</name>
</gene>
<keyword evidence="1" id="KW-0472">Membrane</keyword>
<dbReference type="AlphaFoldDB" id="A0A7J7P501"/>
<comment type="caution">
    <text evidence="2">The sequence shown here is derived from an EMBL/GenBank/DDBJ whole genome shotgun (WGS) entry which is preliminary data.</text>
</comment>
<sequence length="103" mass="11667">MKAIIGQSNVLKQHFRHLGLASKIGFNVQSKHFIPSQFQQLLISQPQYSVVPPNPSHPLNQVAEVKLRPLEVVKLDGATQLLINSYMASFIFSYSLFNFAYSY</sequence>
<evidence type="ECO:0000313" key="3">
    <source>
        <dbReference type="Proteomes" id="UP000541444"/>
    </source>
</evidence>
<keyword evidence="3" id="KW-1185">Reference proteome</keyword>
<organism evidence="2 3">
    <name type="scientific">Kingdonia uniflora</name>
    <dbReference type="NCBI Taxonomy" id="39325"/>
    <lineage>
        <taxon>Eukaryota</taxon>
        <taxon>Viridiplantae</taxon>
        <taxon>Streptophyta</taxon>
        <taxon>Embryophyta</taxon>
        <taxon>Tracheophyta</taxon>
        <taxon>Spermatophyta</taxon>
        <taxon>Magnoliopsida</taxon>
        <taxon>Ranunculales</taxon>
        <taxon>Circaeasteraceae</taxon>
        <taxon>Kingdonia</taxon>
    </lineage>
</organism>
<keyword evidence="1" id="KW-0812">Transmembrane</keyword>
<keyword evidence="1" id="KW-1133">Transmembrane helix</keyword>
<evidence type="ECO:0000256" key="1">
    <source>
        <dbReference type="SAM" id="Phobius"/>
    </source>
</evidence>
<accession>A0A7J7P501</accession>
<dbReference type="EMBL" id="JACGCM010000262">
    <property type="protein sequence ID" value="KAF6174519.1"/>
    <property type="molecule type" value="Genomic_DNA"/>
</dbReference>
<feature type="transmembrane region" description="Helical" evidence="1">
    <location>
        <begin position="81"/>
        <end position="101"/>
    </location>
</feature>
<protein>
    <submittedName>
        <fullName evidence="2">Uncharacterized protein</fullName>
    </submittedName>
</protein>
<name>A0A7J7P501_9MAGN</name>
<proteinExistence type="predicted"/>